<accession>F5YKP7</accession>
<sequence length="249" mass="28302">MEGTGKMRSGSVQDSVYANLRKNIVTLNLAPGTGISEKEIALLYKVSRTPVRETFIHLANEGLLQIVPQKETMISRIDFSRVEQEFFLRENLEMAVLEPFISKSKAEHFTALEQLIRMQKNAFTDGDTIAFMEFDDAFHHTFFSAAAQELSWKVLEQMSGHYYRVRLLAIRLKGIAEGVVGQHKKLLGTLKKKDLSGARDLLKLHLHKLGNEEKLLEKEFPDYFITKDSGDAFDVDFGGFSMPGKRSRE</sequence>
<proteinExistence type="predicted"/>
<dbReference type="InterPro" id="IPR008920">
    <property type="entry name" value="TF_FadR/GntR_C"/>
</dbReference>
<dbReference type="InterPro" id="IPR036390">
    <property type="entry name" value="WH_DNA-bd_sf"/>
</dbReference>
<dbReference type="PROSITE" id="PS50949">
    <property type="entry name" value="HTH_GNTR"/>
    <property type="match status" value="1"/>
</dbReference>
<reference evidence="5 6" key="2">
    <citation type="journal article" date="2011" name="ISME J.">
        <title>RNA-seq reveals cooperative metabolic interactions between two termite-gut spirochete species in co-culture.</title>
        <authorList>
            <person name="Rosenthal A.Z."/>
            <person name="Matson E.G."/>
            <person name="Eldar A."/>
            <person name="Leadbetter J.R."/>
        </authorList>
    </citation>
    <scope>NUCLEOTIDE SEQUENCE [LARGE SCALE GENOMIC DNA]</scope>
    <source>
        <strain evidence="6">ATCC BAA-887 / DSM 12427 / ZAS-2</strain>
    </source>
</reference>
<evidence type="ECO:0000313" key="6">
    <source>
        <dbReference type="Proteomes" id="UP000009223"/>
    </source>
</evidence>
<dbReference type="STRING" id="545694.TREPR_0595"/>
<organism evidence="5 6">
    <name type="scientific">Treponema primitia (strain ATCC BAA-887 / DSM 12427 / ZAS-2)</name>
    <dbReference type="NCBI Taxonomy" id="545694"/>
    <lineage>
        <taxon>Bacteria</taxon>
        <taxon>Pseudomonadati</taxon>
        <taxon>Spirochaetota</taxon>
        <taxon>Spirochaetia</taxon>
        <taxon>Spirochaetales</taxon>
        <taxon>Treponemataceae</taxon>
        <taxon>Treponema</taxon>
    </lineage>
</organism>
<protein>
    <submittedName>
        <fullName evidence="5">Transcriptional regulator, GntR family</fullName>
    </submittedName>
</protein>
<dbReference type="GO" id="GO:0003677">
    <property type="term" value="F:DNA binding"/>
    <property type="evidence" value="ECO:0007669"/>
    <property type="project" value="UniProtKB-KW"/>
</dbReference>
<feature type="domain" description="HTH gntR-type" evidence="4">
    <location>
        <begin position="10"/>
        <end position="77"/>
    </location>
</feature>
<dbReference type="PANTHER" id="PTHR43537:SF5">
    <property type="entry name" value="UXU OPERON TRANSCRIPTIONAL REGULATOR"/>
    <property type="match status" value="1"/>
</dbReference>
<evidence type="ECO:0000256" key="3">
    <source>
        <dbReference type="ARBA" id="ARBA00023163"/>
    </source>
</evidence>
<dbReference type="AlphaFoldDB" id="F5YKP7"/>
<name>F5YKP7_TREPZ</name>
<dbReference type="InterPro" id="IPR011711">
    <property type="entry name" value="GntR_C"/>
</dbReference>
<dbReference type="Pfam" id="PF07729">
    <property type="entry name" value="FCD"/>
    <property type="match status" value="1"/>
</dbReference>
<dbReference type="InterPro" id="IPR036388">
    <property type="entry name" value="WH-like_DNA-bd_sf"/>
</dbReference>
<dbReference type="SUPFAM" id="SSF46785">
    <property type="entry name" value="Winged helix' DNA-binding domain"/>
    <property type="match status" value="1"/>
</dbReference>
<dbReference type="Gene3D" id="1.20.120.530">
    <property type="entry name" value="GntR ligand-binding domain-like"/>
    <property type="match status" value="1"/>
</dbReference>
<dbReference type="EMBL" id="CP001843">
    <property type="protein sequence ID" value="AEF84238.1"/>
    <property type="molecule type" value="Genomic_DNA"/>
</dbReference>
<reference evidence="6" key="1">
    <citation type="submission" date="2009-12" db="EMBL/GenBank/DDBJ databases">
        <title>Complete sequence of Treponema primitia strain ZAS-2.</title>
        <authorList>
            <person name="Tetu S.G."/>
            <person name="Matson E."/>
            <person name="Ren Q."/>
            <person name="Seshadri R."/>
            <person name="Elbourne L."/>
            <person name="Hassan K.A."/>
            <person name="Durkin A."/>
            <person name="Radune D."/>
            <person name="Mohamoud Y."/>
            <person name="Shay R."/>
            <person name="Jin S."/>
            <person name="Zhang X."/>
            <person name="Lucey K."/>
            <person name="Ballor N.R."/>
            <person name="Ottesen E."/>
            <person name="Rosenthal R."/>
            <person name="Allen A."/>
            <person name="Leadbetter J.R."/>
            <person name="Paulsen I.T."/>
        </authorList>
    </citation>
    <scope>NUCLEOTIDE SEQUENCE [LARGE SCALE GENOMIC DNA]</scope>
    <source>
        <strain evidence="6">ATCC BAA-887 / DSM 12427 / ZAS-2</strain>
    </source>
</reference>
<keyword evidence="6" id="KW-1185">Reference proteome</keyword>
<dbReference type="GO" id="GO:0003700">
    <property type="term" value="F:DNA-binding transcription factor activity"/>
    <property type="evidence" value="ECO:0007669"/>
    <property type="project" value="InterPro"/>
</dbReference>
<dbReference type="SUPFAM" id="SSF48008">
    <property type="entry name" value="GntR ligand-binding domain-like"/>
    <property type="match status" value="1"/>
</dbReference>
<gene>
    <name evidence="5" type="ordered locus">TREPR_0595</name>
</gene>
<dbReference type="SMART" id="SM00345">
    <property type="entry name" value="HTH_GNTR"/>
    <property type="match status" value="1"/>
</dbReference>
<keyword evidence="3" id="KW-0804">Transcription</keyword>
<evidence type="ECO:0000313" key="5">
    <source>
        <dbReference type="EMBL" id="AEF84238.1"/>
    </source>
</evidence>
<dbReference type="eggNOG" id="COG1802">
    <property type="taxonomic scope" value="Bacteria"/>
</dbReference>
<dbReference type="Proteomes" id="UP000009223">
    <property type="component" value="Chromosome"/>
</dbReference>
<evidence type="ECO:0000256" key="1">
    <source>
        <dbReference type="ARBA" id="ARBA00023015"/>
    </source>
</evidence>
<dbReference type="Pfam" id="PF00392">
    <property type="entry name" value="GntR"/>
    <property type="match status" value="1"/>
</dbReference>
<dbReference type="Gene3D" id="1.10.10.10">
    <property type="entry name" value="Winged helix-like DNA-binding domain superfamily/Winged helix DNA-binding domain"/>
    <property type="match status" value="1"/>
</dbReference>
<dbReference type="PANTHER" id="PTHR43537">
    <property type="entry name" value="TRANSCRIPTIONAL REGULATOR, GNTR FAMILY"/>
    <property type="match status" value="1"/>
</dbReference>
<dbReference type="OrthoDB" id="9799482at2"/>
<keyword evidence="1" id="KW-0805">Transcription regulation</keyword>
<dbReference type="InterPro" id="IPR000524">
    <property type="entry name" value="Tscrpt_reg_HTH_GntR"/>
</dbReference>
<keyword evidence="2" id="KW-0238">DNA-binding</keyword>
<dbReference type="SMART" id="SM00895">
    <property type="entry name" value="FCD"/>
    <property type="match status" value="1"/>
</dbReference>
<dbReference type="HOGENOM" id="CLU_017584_5_2_12"/>
<evidence type="ECO:0000256" key="2">
    <source>
        <dbReference type="ARBA" id="ARBA00023125"/>
    </source>
</evidence>
<dbReference type="KEGG" id="tpi:TREPR_0595"/>
<evidence type="ECO:0000259" key="4">
    <source>
        <dbReference type="PROSITE" id="PS50949"/>
    </source>
</evidence>